<feature type="domain" description="NYN" evidence="2">
    <location>
        <begin position="24"/>
        <end position="161"/>
    </location>
</feature>
<dbReference type="PaxDb" id="4081-Solyc02g088860.1.1"/>
<evidence type="ECO:0000256" key="1">
    <source>
        <dbReference type="SAM" id="MobiDB-lite"/>
    </source>
</evidence>
<dbReference type="CDD" id="cd10910">
    <property type="entry name" value="PIN_limkain_b1_N_like"/>
    <property type="match status" value="1"/>
</dbReference>
<dbReference type="PANTHER" id="PTHR14379:SF90">
    <property type="entry name" value="EMB|CAB71880.1-RELATED"/>
    <property type="match status" value="1"/>
</dbReference>
<dbReference type="Gramene" id="Solyc02g088860.2.1">
    <property type="protein sequence ID" value="Solyc02g088860.2.1"/>
    <property type="gene ID" value="Solyc02g088860.2"/>
</dbReference>
<dbReference type="PANTHER" id="PTHR14379">
    <property type="entry name" value="LIMKAIN B LKAP"/>
    <property type="match status" value="1"/>
</dbReference>
<dbReference type="OMA" id="CNAHAIA"/>
<dbReference type="GeneID" id="101263375"/>
<feature type="region of interest" description="Disordered" evidence="1">
    <location>
        <begin position="235"/>
        <end position="256"/>
    </location>
</feature>
<evidence type="ECO:0000259" key="2">
    <source>
        <dbReference type="Pfam" id="PF01936"/>
    </source>
</evidence>
<evidence type="ECO:0000313" key="3">
    <source>
        <dbReference type="EnsemblPlants" id="Solyc02g088860.2.1"/>
    </source>
</evidence>
<dbReference type="Proteomes" id="UP000004994">
    <property type="component" value="Chromosome 2"/>
</dbReference>
<dbReference type="STRING" id="4081.A0A3Q7FX54"/>
<dbReference type="KEGG" id="sly:101263375"/>
<proteinExistence type="predicted"/>
<dbReference type="InParanoid" id="A0A3Q7FX54"/>
<dbReference type="OrthoDB" id="549353at2759"/>
<dbReference type="InterPro" id="IPR021139">
    <property type="entry name" value="NYN"/>
</dbReference>
<dbReference type="EnsemblPlants" id="Solyc02g088860.2.1">
    <property type="protein sequence ID" value="Solyc02g088860.2.1"/>
    <property type="gene ID" value="Solyc02g088860.2"/>
</dbReference>
<name>A0A3Q7FX54_SOLLC</name>
<keyword evidence="4" id="KW-1185">Reference proteome</keyword>
<dbReference type="RefSeq" id="XP_019067643.2">
    <property type="nucleotide sequence ID" value="XM_019212098.3"/>
</dbReference>
<dbReference type="InterPro" id="IPR024768">
    <property type="entry name" value="Marf1"/>
</dbReference>
<protein>
    <recommendedName>
        <fullName evidence="2">NYN domain-containing protein</fullName>
    </recommendedName>
</protein>
<reference evidence="3" key="2">
    <citation type="submission" date="2019-01" db="UniProtKB">
        <authorList>
            <consortium name="EnsemblPlants"/>
        </authorList>
    </citation>
    <scope>IDENTIFICATION</scope>
    <source>
        <strain evidence="3">cv. Heinz 1706</strain>
    </source>
</reference>
<organism evidence="3">
    <name type="scientific">Solanum lycopersicum</name>
    <name type="common">Tomato</name>
    <name type="synonym">Lycopersicon esculentum</name>
    <dbReference type="NCBI Taxonomy" id="4081"/>
    <lineage>
        <taxon>Eukaryota</taxon>
        <taxon>Viridiplantae</taxon>
        <taxon>Streptophyta</taxon>
        <taxon>Embryophyta</taxon>
        <taxon>Tracheophyta</taxon>
        <taxon>Spermatophyta</taxon>
        <taxon>Magnoliopsida</taxon>
        <taxon>eudicotyledons</taxon>
        <taxon>Gunneridae</taxon>
        <taxon>Pentapetalae</taxon>
        <taxon>asterids</taxon>
        <taxon>lamiids</taxon>
        <taxon>Solanales</taxon>
        <taxon>Solanaceae</taxon>
        <taxon>Solanoideae</taxon>
        <taxon>Solaneae</taxon>
        <taxon>Solanum</taxon>
        <taxon>Solanum subgen. Lycopersicon</taxon>
    </lineage>
</organism>
<dbReference type="GO" id="GO:0005777">
    <property type="term" value="C:peroxisome"/>
    <property type="evidence" value="ECO:0007669"/>
    <property type="project" value="InterPro"/>
</dbReference>
<gene>
    <name evidence="3" type="primary">LOC101263375</name>
</gene>
<accession>A0A3Q7FX54</accession>
<feature type="compositionally biased region" description="Polar residues" evidence="1">
    <location>
        <begin position="235"/>
        <end position="254"/>
    </location>
</feature>
<reference evidence="3" key="1">
    <citation type="journal article" date="2012" name="Nature">
        <title>The tomato genome sequence provides insights into fleshy fruit evolution.</title>
        <authorList>
            <consortium name="Tomato Genome Consortium"/>
        </authorList>
    </citation>
    <scope>NUCLEOTIDE SEQUENCE [LARGE SCALE GENOMIC DNA]</scope>
    <source>
        <strain evidence="3">cv. Heinz 1706</strain>
    </source>
</reference>
<dbReference type="AlphaFoldDB" id="A0A3Q7FX54"/>
<dbReference type="Gene3D" id="3.40.50.1010">
    <property type="entry name" value="5'-nuclease"/>
    <property type="match status" value="1"/>
</dbReference>
<dbReference type="GO" id="GO:0004540">
    <property type="term" value="F:RNA nuclease activity"/>
    <property type="evidence" value="ECO:0007669"/>
    <property type="project" value="InterPro"/>
</dbReference>
<dbReference type="Pfam" id="PF01936">
    <property type="entry name" value="NYN"/>
    <property type="match status" value="1"/>
</dbReference>
<dbReference type="GO" id="GO:0010468">
    <property type="term" value="P:regulation of gene expression"/>
    <property type="evidence" value="ECO:0007669"/>
    <property type="project" value="InterPro"/>
</dbReference>
<sequence length="282" mass="30345">MAGDRLMPIFPCGTAAESPYAAAKTSVWWDIENCQVPRGCDAHVIAQNINAALKKMNYHGQVTIYAYGDTNGIPLSIQRALSTTGIRLNHVPAVTKDASDKMILADMLLWAVDNPAPANYLLISGDGDFSNAIHQLRMRKYNILLAQPVYASPALAAAATNVWQRTTLAAGRSPPEFAFSTKTLRPISKPISANQPDFSDAHANTNTNATASATQSLSNPKTKAIDIPKNLDQLTMTSMSGTPTKVEETSSSYSPHAPSVAPVLFVPHLFFTKSDDSENLNS</sequence>
<evidence type="ECO:0000313" key="4">
    <source>
        <dbReference type="Proteomes" id="UP000004994"/>
    </source>
</evidence>